<evidence type="ECO:0000256" key="2">
    <source>
        <dbReference type="ARBA" id="ARBA00022723"/>
    </source>
</evidence>
<dbReference type="InterPro" id="IPR032466">
    <property type="entry name" value="Metal_Hydrolase"/>
</dbReference>
<reference evidence="7 8" key="1">
    <citation type="submission" date="2024-02" db="EMBL/GenBank/DDBJ databases">
        <authorList>
            <person name="Chen Y."/>
            <person name="Shah S."/>
            <person name="Dougan E. K."/>
            <person name="Thang M."/>
            <person name="Chan C."/>
        </authorList>
    </citation>
    <scope>NUCLEOTIDE SEQUENCE [LARGE SCALE GENOMIC DNA]</scope>
</reference>
<keyword evidence="8" id="KW-1185">Reference proteome</keyword>
<keyword evidence="2" id="KW-0479">Metal-binding</keyword>
<accession>A0ABP0L7T0</accession>
<comment type="caution">
    <text evidence="7">The sequence shown here is derived from an EMBL/GenBank/DDBJ whole genome shotgun (WGS) entry which is preliminary data.</text>
</comment>
<evidence type="ECO:0000256" key="3">
    <source>
        <dbReference type="ARBA" id="ARBA00022801"/>
    </source>
</evidence>
<keyword evidence="3" id="KW-0378">Hydrolase</keyword>
<comment type="cofactor">
    <cofactor evidence="1">
        <name>Zn(2+)</name>
        <dbReference type="ChEBI" id="CHEBI:29105"/>
    </cofactor>
</comment>
<evidence type="ECO:0000256" key="4">
    <source>
        <dbReference type="ARBA" id="ARBA00022833"/>
    </source>
</evidence>
<dbReference type="SUPFAM" id="SSF51556">
    <property type="entry name" value="Metallo-dependent hydrolases"/>
    <property type="match status" value="1"/>
</dbReference>
<evidence type="ECO:0000256" key="5">
    <source>
        <dbReference type="SAM" id="MobiDB-lite"/>
    </source>
</evidence>
<dbReference type="PANTHER" id="PTHR11271">
    <property type="entry name" value="GUANINE DEAMINASE"/>
    <property type="match status" value="1"/>
</dbReference>
<evidence type="ECO:0000313" key="7">
    <source>
        <dbReference type="EMBL" id="CAK9035217.1"/>
    </source>
</evidence>
<proteinExistence type="predicted"/>
<dbReference type="Pfam" id="PF01979">
    <property type="entry name" value="Amidohydro_1"/>
    <property type="match status" value="1"/>
</dbReference>
<dbReference type="InterPro" id="IPR051607">
    <property type="entry name" value="Metallo-dep_hydrolases"/>
</dbReference>
<feature type="region of interest" description="Disordered" evidence="5">
    <location>
        <begin position="59"/>
        <end position="79"/>
    </location>
</feature>
<sequence length="240" mass="26532">MPHVRRADHCFMLKFEEAEAACRAYEDLGLRVFFAPMLNDDAVLYENYVPVALDAEERNAQGQGGGLGPEGRWRTTSGPSNEAKCQANLALWEECAEKLHDPANGVNIVVGPVSLFSCSEQLLRGATDIRRKYKLNGHIHVLESRAQRLEAARRFKAHDGSAVRFLDSTGFLHVPSTTTSLAHCCWLEEAEMQLIAQRGAAIVHNPATRETGKATFAGTSSRRSLWPLGLMVLCPQMVRT</sequence>
<evidence type="ECO:0000259" key="6">
    <source>
        <dbReference type="Pfam" id="PF01979"/>
    </source>
</evidence>
<dbReference type="Gene3D" id="3.20.20.140">
    <property type="entry name" value="Metal-dependent hydrolases"/>
    <property type="match status" value="1"/>
</dbReference>
<dbReference type="InterPro" id="IPR006680">
    <property type="entry name" value="Amidohydro-rel"/>
</dbReference>
<feature type="domain" description="Amidohydrolase-related" evidence="6">
    <location>
        <begin position="61"/>
        <end position="210"/>
    </location>
</feature>
<gene>
    <name evidence="7" type="ORF">SCF082_LOCUS21186</name>
</gene>
<dbReference type="EMBL" id="CAXAMM010015002">
    <property type="protein sequence ID" value="CAK9035217.1"/>
    <property type="molecule type" value="Genomic_DNA"/>
</dbReference>
<organism evidence="7 8">
    <name type="scientific">Durusdinium trenchii</name>
    <dbReference type="NCBI Taxonomy" id="1381693"/>
    <lineage>
        <taxon>Eukaryota</taxon>
        <taxon>Sar</taxon>
        <taxon>Alveolata</taxon>
        <taxon>Dinophyceae</taxon>
        <taxon>Suessiales</taxon>
        <taxon>Symbiodiniaceae</taxon>
        <taxon>Durusdinium</taxon>
    </lineage>
</organism>
<keyword evidence="4" id="KW-0862">Zinc</keyword>
<evidence type="ECO:0000313" key="8">
    <source>
        <dbReference type="Proteomes" id="UP001642464"/>
    </source>
</evidence>
<dbReference type="Proteomes" id="UP001642464">
    <property type="component" value="Unassembled WGS sequence"/>
</dbReference>
<protein>
    <submittedName>
        <fullName evidence="7">5-methylthioadenosine/S-adenosylhomocysteine deaminase 2 (MTA/SAH deaminase 2)</fullName>
    </submittedName>
</protein>
<evidence type="ECO:0000256" key="1">
    <source>
        <dbReference type="ARBA" id="ARBA00001947"/>
    </source>
</evidence>
<name>A0ABP0L7T0_9DINO</name>